<comment type="similarity">
    <text evidence="1">Belongs to the patched family.</text>
</comment>
<dbReference type="GeneID" id="110240348"/>
<dbReference type="PANTHER" id="PTHR10796">
    <property type="entry name" value="PATCHED-RELATED"/>
    <property type="match status" value="1"/>
</dbReference>
<dbReference type="InterPro" id="IPR000731">
    <property type="entry name" value="SSD"/>
</dbReference>
<dbReference type="RefSeq" id="XP_020901809.1">
    <property type="nucleotide sequence ID" value="XM_021046150.2"/>
</dbReference>
<sequence length="853" mass="95473">MEKRTVKLFIPQDSQAMKDLGKAEENFRLQLRSETIIIVAKGDKQVLSTQCFNDVLQIHNAVTRLPLYTKLCAKITKNSSNPCMFLNPLELFNFENKNILNVSARVKEKTSCPSSFIMSNGRTSCQNVNLMFGTEQHRVNDVSQVKALRLVYYLQETNSDSDYSKVISWEADFMNTLKSLQKNMTCSNILLATERSLDDAIDDSSGSDIRYFALTFTVMINFASFMLGKIFRNPLTGHSLLGTGGVICVGLGIAAGFGLSMMSQTPFVKIVGVLPFLVVGVAIDDMFIITDELDRQSKDKSVINTVSYVMQHTGPSITMTTVTDLVAFAVSTTSEFPSIQYFCIYAALTITFAYLLIVTVFVALVTFDVKRIKANRRNCLPICFAPEPKEGQPPWDEPKQAVSSRIMEQWGKTLTTPLGKVIVVVLSLGLLGAGIYGTLQTSESFNRSLLVRDGNPYKDFIKTQNKYFDDAIEFSVVIDKSLDYSTKETQTAVQKLGDIIRSNNYCKNQTRIWVDEFKSYCHRKHLVAERSSFMQNMRKFLDDPFYSHFARDVKLSPDKRRIVASRVIGYIQGSDSPVFQRDAMLSLRKDLSSKSTIPVYPIARSFIFLEQYAIIVKETIKNLSIASAVILIITGPFLVDFIATFLVFFSFASLIFELFGLMVIWGVSLNSISMINLVMAIGFSVDYSAHIALAFLKSRESTPEEKVVDSLKSVGASVLLGGFSTLLGISLTSLSNSEIFRIFFKMFFGIVMLGLLHGLVFLPVYLAIFGKWSTFLQITAATETRVDDVDSRADNVNLGSDSDIHEVDNSKYENPAYRDDGILEDKLDVEWKNATPDTEQNPNVKVTTSTTRF</sequence>
<dbReference type="EnsemblMetazoa" id="XM_021046150.2">
    <property type="protein sequence ID" value="XP_020901809.1"/>
    <property type="gene ID" value="LOC110240348"/>
</dbReference>
<feature type="compositionally biased region" description="Polar residues" evidence="2">
    <location>
        <begin position="835"/>
        <end position="853"/>
    </location>
</feature>
<dbReference type="AlphaFoldDB" id="A0A913XB02"/>
<evidence type="ECO:0000259" key="4">
    <source>
        <dbReference type="PROSITE" id="PS50156"/>
    </source>
</evidence>
<evidence type="ECO:0000313" key="5">
    <source>
        <dbReference type="EnsemblMetazoa" id="XP_020901809.1"/>
    </source>
</evidence>
<dbReference type="InterPro" id="IPR051697">
    <property type="entry name" value="Patched_domain-protein"/>
</dbReference>
<dbReference type="Pfam" id="PF12349">
    <property type="entry name" value="Sterol-sensing"/>
    <property type="match status" value="1"/>
</dbReference>
<keyword evidence="3" id="KW-1133">Transmembrane helix</keyword>
<reference evidence="5" key="1">
    <citation type="submission" date="2022-11" db="UniProtKB">
        <authorList>
            <consortium name="EnsemblMetazoa"/>
        </authorList>
    </citation>
    <scope>IDENTIFICATION</scope>
</reference>
<dbReference type="SUPFAM" id="SSF82866">
    <property type="entry name" value="Multidrug efflux transporter AcrB transmembrane domain"/>
    <property type="match status" value="2"/>
</dbReference>
<name>A0A913XB02_EXADI</name>
<dbReference type="InterPro" id="IPR053958">
    <property type="entry name" value="HMGCR/SNAP/NPC1-like_SSD"/>
</dbReference>
<proteinExistence type="inferred from homology"/>
<keyword evidence="3" id="KW-0472">Membrane</keyword>
<dbReference type="Gene3D" id="1.20.1640.10">
    <property type="entry name" value="Multidrug efflux transporter AcrB transmembrane domain"/>
    <property type="match status" value="2"/>
</dbReference>
<evidence type="ECO:0000256" key="1">
    <source>
        <dbReference type="ARBA" id="ARBA00005585"/>
    </source>
</evidence>
<dbReference type="OrthoDB" id="6510177at2759"/>
<feature type="transmembrane region" description="Helical" evidence="3">
    <location>
        <begin position="342"/>
        <end position="367"/>
    </location>
</feature>
<dbReference type="PANTHER" id="PTHR10796:SF92">
    <property type="entry name" value="PATCHED-RELATED, ISOFORM A"/>
    <property type="match status" value="1"/>
</dbReference>
<feature type="transmembrane region" description="Helical" evidence="3">
    <location>
        <begin position="267"/>
        <end position="290"/>
    </location>
</feature>
<feature type="domain" description="SSD" evidence="4">
    <location>
        <begin position="659"/>
        <end position="768"/>
    </location>
</feature>
<dbReference type="PROSITE" id="PS50156">
    <property type="entry name" value="SSD"/>
    <property type="match status" value="2"/>
</dbReference>
<feature type="domain" description="SSD" evidence="4">
    <location>
        <begin position="208"/>
        <end position="367"/>
    </location>
</feature>
<keyword evidence="6" id="KW-1185">Reference proteome</keyword>
<feature type="transmembrane region" description="Helical" evidence="3">
    <location>
        <begin position="716"/>
        <end position="734"/>
    </location>
</feature>
<accession>A0A913XB02</accession>
<dbReference type="Proteomes" id="UP000887567">
    <property type="component" value="Unplaced"/>
</dbReference>
<feature type="transmembrane region" description="Helical" evidence="3">
    <location>
        <begin position="240"/>
        <end position="261"/>
    </location>
</feature>
<evidence type="ECO:0000256" key="2">
    <source>
        <dbReference type="SAM" id="MobiDB-lite"/>
    </source>
</evidence>
<feature type="region of interest" description="Disordered" evidence="2">
    <location>
        <begin position="834"/>
        <end position="853"/>
    </location>
</feature>
<evidence type="ECO:0000256" key="3">
    <source>
        <dbReference type="SAM" id="Phobius"/>
    </source>
</evidence>
<feature type="transmembrane region" description="Helical" evidence="3">
    <location>
        <begin position="418"/>
        <end position="439"/>
    </location>
</feature>
<dbReference type="GO" id="GO:0016020">
    <property type="term" value="C:membrane"/>
    <property type="evidence" value="ECO:0007669"/>
    <property type="project" value="TreeGrafter"/>
</dbReference>
<organism evidence="5 6">
    <name type="scientific">Exaiptasia diaphana</name>
    <name type="common">Tropical sea anemone</name>
    <name type="synonym">Aiptasia pulchella</name>
    <dbReference type="NCBI Taxonomy" id="2652724"/>
    <lineage>
        <taxon>Eukaryota</taxon>
        <taxon>Metazoa</taxon>
        <taxon>Cnidaria</taxon>
        <taxon>Anthozoa</taxon>
        <taxon>Hexacorallia</taxon>
        <taxon>Actiniaria</taxon>
        <taxon>Aiptasiidae</taxon>
        <taxon>Exaiptasia</taxon>
    </lineage>
</organism>
<protein>
    <recommendedName>
        <fullName evidence="4">SSD domain-containing protein</fullName>
    </recommendedName>
</protein>
<keyword evidence="3" id="KW-0812">Transmembrane</keyword>
<feature type="transmembrane region" description="Helical" evidence="3">
    <location>
        <begin position="746"/>
        <end position="768"/>
    </location>
</feature>
<evidence type="ECO:0000313" key="6">
    <source>
        <dbReference type="Proteomes" id="UP000887567"/>
    </source>
</evidence>
<feature type="transmembrane region" description="Helical" evidence="3">
    <location>
        <begin position="209"/>
        <end position="228"/>
    </location>
</feature>